<sequence length="169" mass="19542">MRNIAILALGSIVVLGATLTLAETADTDDFPEAARSSPSNASQYCRPYSHRKYAGYHHGDEHNYSYLFDGIILTEQQRQQMWDLVKQKYLHESTLADIRDEHQKMHNLLIEQNFDETAVREQLEKIAKKNVELGIEIARIRNQLYQLLTPEQKELLQKRCEERMALGIG</sequence>
<dbReference type="GO" id="GO:0030288">
    <property type="term" value="C:outer membrane-bounded periplasmic space"/>
    <property type="evidence" value="ECO:0007669"/>
    <property type="project" value="TreeGrafter"/>
</dbReference>
<dbReference type="PANTHER" id="PTHR38102:SF2">
    <property type="entry name" value="PERIPLASMIC PROTEIN CPXP"/>
    <property type="match status" value="1"/>
</dbReference>
<feature type="chain" id="PRO_5043453207" evidence="5">
    <location>
        <begin position="23"/>
        <end position="169"/>
    </location>
</feature>
<dbReference type="PANTHER" id="PTHR38102">
    <property type="entry name" value="PERIPLASMIC CHAPERONE SPY"/>
    <property type="match status" value="1"/>
</dbReference>
<gene>
    <name evidence="6" type="ORF">ID854_07945</name>
</gene>
<dbReference type="AlphaFoldDB" id="A0AAW3YTN1"/>
<dbReference type="Gene3D" id="1.20.120.1490">
    <property type="match status" value="1"/>
</dbReference>
<feature type="signal peptide" evidence="5">
    <location>
        <begin position="1"/>
        <end position="22"/>
    </location>
</feature>
<evidence type="ECO:0000256" key="1">
    <source>
        <dbReference type="ARBA" id="ARBA00004418"/>
    </source>
</evidence>
<comment type="caution">
    <text evidence="6">The sequence shown here is derived from an EMBL/GenBank/DDBJ whole genome shotgun (WGS) entry which is preliminary data.</text>
</comment>
<dbReference type="Pfam" id="PF07813">
    <property type="entry name" value="LTXXQ"/>
    <property type="match status" value="1"/>
</dbReference>
<comment type="subcellular location">
    <subcellularLocation>
        <location evidence="1">Periplasm</location>
    </subcellularLocation>
</comment>
<name>A0AAW3YTN1_9GAMM</name>
<evidence type="ECO:0000256" key="3">
    <source>
        <dbReference type="ARBA" id="ARBA00022729"/>
    </source>
</evidence>
<reference evidence="6" key="2">
    <citation type="journal article" date="2024" name="Toxins">
        <title>Genome Sequence Analysis of Native Xenorhabdus Strains Isolated from Entomopathogenic Nematodes in Argentina.</title>
        <authorList>
            <person name="Palma L."/>
            <person name="Frizzo L."/>
            <person name="Kaiser S."/>
            <person name="Berry C."/>
            <person name="Caballero P."/>
            <person name="Bode H.B."/>
            <person name="Del Valle E.E."/>
        </authorList>
    </citation>
    <scope>NUCLEOTIDE SEQUENCE</scope>
    <source>
        <strain evidence="6">M</strain>
    </source>
</reference>
<dbReference type="CDD" id="cd09916">
    <property type="entry name" value="CpxP_like"/>
    <property type="match status" value="1"/>
</dbReference>
<organism evidence="6">
    <name type="scientific">Xenorhabdus szentirmaii</name>
    <dbReference type="NCBI Taxonomy" id="290112"/>
    <lineage>
        <taxon>Bacteria</taxon>
        <taxon>Pseudomonadati</taxon>
        <taxon>Pseudomonadota</taxon>
        <taxon>Gammaproteobacteria</taxon>
        <taxon>Enterobacterales</taxon>
        <taxon>Morganellaceae</taxon>
        <taxon>Xenorhabdus</taxon>
    </lineage>
</organism>
<evidence type="ECO:0000256" key="4">
    <source>
        <dbReference type="ARBA" id="ARBA00022764"/>
    </source>
</evidence>
<accession>A0AAW3YTN1</accession>
<dbReference type="GO" id="GO:0051082">
    <property type="term" value="F:unfolded protein binding"/>
    <property type="evidence" value="ECO:0007669"/>
    <property type="project" value="TreeGrafter"/>
</dbReference>
<evidence type="ECO:0000313" key="6">
    <source>
        <dbReference type="EMBL" id="MBD2800391.1"/>
    </source>
</evidence>
<evidence type="ECO:0000256" key="5">
    <source>
        <dbReference type="SAM" id="SignalP"/>
    </source>
</evidence>
<proteinExistence type="inferred from homology"/>
<dbReference type="PIRSF" id="PIRSF034445">
    <property type="entry name" value="CpxP_Spy"/>
    <property type="match status" value="1"/>
</dbReference>
<dbReference type="InterPro" id="IPR012899">
    <property type="entry name" value="LTXXQ"/>
</dbReference>
<keyword evidence="3 5" id="KW-0732">Signal</keyword>
<keyword evidence="4" id="KW-0574">Periplasm</keyword>
<reference evidence="6" key="1">
    <citation type="submission" date="2020-09" db="EMBL/GenBank/DDBJ databases">
        <authorList>
            <person name="Palma L."/>
            <person name="Caballero P."/>
            <person name="Berry C."/>
            <person name="Del Valle E."/>
        </authorList>
    </citation>
    <scope>NUCLEOTIDE SEQUENCE</scope>
    <source>
        <strain evidence="6">M</strain>
    </source>
</reference>
<comment type="similarity">
    <text evidence="2">Belongs to the CpxP/Spy family.</text>
</comment>
<dbReference type="GeneID" id="97125584"/>
<dbReference type="EMBL" id="JACXBF010000172">
    <property type="protein sequence ID" value="MBD2800391.1"/>
    <property type="molecule type" value="Genomic_DNA"/>
</dbReference>
<protein>
    <submittedName>
        <fullName evidence="6">Spy/CpxP family protein refolding chaperone</fullName>
    </submittedName>
</protein>
<dbReference type="Proteomes" id="UP001193920">
    <property type="component" value="Unassembled WGS sequence"/>
</dbReference>
<dbReference type="InterPro" id="IPR052211">
    <property type="entry name" value="Cpx_auxiliary_protein"/>
</dbReference>
<dbReference type="RefSeq" id="WP_038239953.1">
    <property type="nucleotide sequence ID" value="NZ_CAWNPE010000001.1"/>
</dbReference>
<evidence type="ECO:0000256" key="2">
    <source>
        <dbReference type="ARBA" id="ARBA00008441"/>
    </source>
</evidence>